<feature type="transmembrane region" description="Helical" evidence="6">
    <location>
        <begin position="139"/>
        <end position="161"/>
    </location>
</feature>
<keyword evidence="2" id="KW-0813">Transport</keyword>
<dbReference type="PANTHER" id="PTHR23504:SF15">
    <property type="entry name" value="MAJOR FACILITATOR SUPERFAMILY (MFS) PROFILE DOMAIN-CONTAINING PROTEIN"/>
    <property type="match status" value="1"/>
</dbReference>
<dbReference type="GO" id="GO:0022857">
    <property type="term" value="F:transmembrane transporter activity"/>
    <property type="evidence" value="ECO:0007669"/>
    <property type="project" value="InterPro"/>
</dbReference>
<feature type="transmembrane region" description="Helical" evidence="6">
    <location>
        <begin position="167"/>
        <end position="187"/>
    </location>
</feature>
<feature type="transmembrane region" description="Helical" evidence="6">
    <location>
        <begin position="81"/>
        <end position="99"/>
    </location>
</feature>
<dbReference type="InterPro" id="IPR036259">
    <property type="entry name" value="MFS_trans_sf"/>
</dbReference>
<feature type="transmembrane region" description="Helical" evidence="6">
    <location>
        <begin position="308"/>
        <end position="331"/>
    </location>
</feature>
<evidence type="ECO:0000256" key="3">
    <source>
        <dbReference type="ARBA" id="ARBA00022692"/>
    </source>
</evidence>
<evidence type="ECO:0000259" key="7">
    <source>
        <dbReference type="PROSITE" id="PS50850"/>
    </source>
</evidence>
<dbReference type="PROSITE" id="PS50850">
    <property type="entry name" value="MFS"/>
    <property type="match status" value="1"/>
</dbReference>
<dbReference type="InterPro" id="IPR001958">
    <property type="entry name" value="Tet-R_TetA/multi-R_MdtG-like"/>
</dbReference>
<name>A0A538SCX6_UNCEI</name>
<protein>
    <submittedName>
        <fullName evidence="8">MFS transporter</fullName>
    </submittedName>
</protein>
<accession>A0A538SCX6</accession>
<evidence type="ECO:0000313" key="8">
    <source>
        <dbReference type="EMBL" id="TMQ49224.1"/>
    </source>
</evidence>
<dbReference type="InterPro" id="IPR011701">
    <property type="entry name" value="MFS"/>
</dbReference>
<organism evidence="8 9">
    <name type="scientific">Eiseniibacteriota bacterium</name>
    <dbReference type="NCBI Taxonomy" id="2212470"/>
    <lineage>
        <taxon>Bacteria</taxon>
        <taxon>Candidatus Eiseniibacteriota</taxon>
    </lineage>
</organism>
<feature type="transmembrane region" description="Helical" evidence="6">
    <location>
        <begin position="254"/>
        <end position="277"/>
    </location>
</feature>
<comment type="subcellular location">
    <subcellularLocation>
        <location evidence="1">Membrane</location>
        <topology evidence="1">Multi-pass membrane protein</topology>
    </subcellularLocation>
</comment>
<dbReference type="CDD" id="cd17330">
    <property type="entry name" value="MFS_SLC46_TetA_like"/>
    <property type="match status" value="1"/>
</dbReference>
<evidence type="ECO:0000313" key="9">
    <source>
        <dbReference type="Proteomes" id="UP000316292"/>
    </source>
</evidence>
<dbReference type="PANTHER" id="PTHR23504">
    <property type="entry name" value="MAJOR FACILITATOR SUPERFAMILY DOMAIN-CONTAINING PROTEIN 10"/>
    <property type="match status" value="1"/>
</dbReference>
<feature type="domain" description="Major facilitator superfamily (MFS) profile" evidence="7">
    <location>
        <begin position="15"/>
        <end position="397"/>
    </location>
</feature>
<evidence type="ECO:0000256" key="6">
    <source>
        <dbReference type="SAM" id="Phobius"/>
    </source>
</evidence>
<sequence length="407" mass="42375">MPRSSAEPLTITPESRTILFVTVFIHLLGFGIIIPLLPYYAETYGATGITVGLLTTSFSFCQFLFAPVWGRLSDCIGRRPVLVASLLVTGISYLIYAAAHSLAVLFLSRMLAGVAGAVLSTAQAYVADTTTTENRTKGMGLIGAAFGMGFIFGPAIGGILSRWGFAAPAYASAGLALAAAGFAWVRLPESLPAGVRAEAAARRAGRTGFREAFSRPVAGTVLGLFFVATLCFSGMEAILALFTQRHYAWGPHQIGYLFAYVGVVAALMQAGIVGALVRRFGERALVRAGLFLMGAAFVTAGLAPPLAIFLLVMGAIAVASGLLTPSLSGLISIATPPDEQGGILGIYQSLGSLARAVGPFLGGLLFDVVSPGAPLWMAGAVLWLAALAAARLPRREQAERVLSRSTS</sequence>
<feature type="transmembrane region" description="Helical" evidence="6">
    <location>
        <begin position="217"/>
        <end position="242"/>
    </location>
</feature>
<dbReference type="Gene3D" id="1.20.1250.20">
    <property type="entry name" value="MFS general substrate transporter like domains"/>
    <property type="match status" value="1"/>
</dbReference>
<dbReference type="GO" id="GO:0016020">
    <property type="term" value="C:membrane"/>
    <property type="evidence" value="ECO:0007669"/>
    <property type="project" value="UniProtKB-SubCell"/>
</dbReference>
<dbReference type="Pfam" id="PF07690">
    <property type="entry name" value="MFS_1"/>
    <property type="match status" value="1"/>
</dbReference>
<feature type="transmembrane region" description="Helical" evidence="6">
    <location>
        <begin position="105"/>
        <end position="127"/>
    </location>
</feature>
<dbReference type="EMBL" id="VBOR01000059">
    <property type="protein sequence ID" value="TMQ49224.1"/>
    <property type="molecule type" value="Genomic_DNA"/>
</dbReference>
<feature type="transmembrane region" description="Helical" evidence="6">
    <location>
        <begin position="46"/>
        <end position="69"/>
    </location>
</feature>
<evidence type="ECO:0000256" key="1">
    <source>
        <dbReference type="ARBA" id="ARBA00004141"/>
    </source>
</evidence>
<comment type="caution">
    <text evidence="8">The sequence shown here is derived from an EMBL/GenBank/DDBJ whole genome shotgun (WGS) entry which is preliminary data.</text>
</comment>
<gene>
    <name evidence="8" type="ORF">E6K71_05240</name>
</gene>
<evidence type="ECO:0000256" key="2">
    <source>
        <dbReference type="ARBA" id="ARBA00022448"/>
    </source>
</evidence>
<keyword evidence="5 6" id="KW-0472">Membrane</keyword>
<evidence type="ECO:0000256" key="5">
    <source>
        <dbReference type="ARBA" id="ARBA00023136"/>
    </source>
</evidence>
<keyword evidence="4 6" id="KW-1133">Transmembrane helix</keyword>
<feature type="transmembrane region" description="Helical" evidence="6">
    <location>
        <begin position="18"/>
        <end position="40"/>
    </location>
</feature>
<keyword evidence="3 6" id="KW-0812">Transmembrane</keyword>
<proteinExistence type="predicted"/>
<dbReference type="InterPro" id="IPR020846">
    <property type="entry name" value="MFS_dom"/>
</dbReference>
<reference evidence="8 9" key="1">
    <citation type="journal article" date="2019" name="Nat. Microbiol.">
        <title>Mediterranean grassland soil C-N compound turnover is dependent on rainfall and depth, and is mediated by genomically divergent microorganisms.</title>
        <authorList>
            <person name="Diamond S."/>
            <person name="Andeer P.F."/>
            <person name="Li Z."/>
            <person name="Crits-Christoph A."/>
            <person name="Burstein D."/>
            <person name="Anantharaman K."/>
            <person name="Lane K.R."/>
            <person name="Thomas B.C."/>
            <person name="Pan C."/>
            <person name="Northen T.R."/>
            <person name="Banfield J.F."/>
        </authorList>
    </citation>
    <scope>NUCLEOTIDE SEQUENCE [LARGE SCALE GENOMIC DNA]</scope>
    <source>
        <strain evidence="8">WS_1</strain>
    </source>
</reference>
<dbReference type="Proteomes" id="UP000316292">
    <property type="component" value="Unassembled WGS sequence"/>
</dbReference>
<feature type="transmembrane region" description="Helical" evidence="6">
    <location>
        <begin position="372"/>
        <end position="390"/>
    </location>
</feature>
<dbReference type="SUPFAM" id="SSF103473">
    <property type="entry name" value="MFS general substrate transporter"/>
    <property type="match status" value="1"/>
</dbReference>
<dbReference type="AlphaFoldDB" id="A0A538SCX6"/>
<evidence type="ECO:0000256" key="4">
    <source>
        <dbReference type="ARBA" id="ARBA00022989"/>
    </source>
</evidence>
<dbReference type="PRINTS" id="PR01035">
    <property type="entry name" value="TCRTETA"/>
</dbReference>